<dbReference type="Pfam" id="PF09992">
    <property type="entry name" value="NAGPA"/>
    <property type="match status" value="1"/>
</dbReference>
<evidence type="ECO:0000256" key="2">
    <source>
        <dbReference type="SAM" id="SignalP"/>
    </source>
</evidence>
<keyword evidence="1" id="KW-0472">Membrane</keyword>
<dbReference type="PANTHER" id="PTHR40446:SF2">
    <property type="entry name" value="N-ACETYLGLUCOSAMINE-1-PHOSPHODIESTER ALPHA-N-ACETYLGLUCOSAMINIDASE"/>
    <property type="match status" value="1"/>
</dbReference>
<comment type="caution">
    <text evidence="4">The sequence shown here is derived from an EMBL/GenBank/DDBJ whole genome shotgun (WGS) entry which is preliminary data.</text>
</comment>
<reference evidence="5" key="1">
    <citation type="submission" date="2023-07" db="EMBL/GenBank/DDBJ databases">
        <title>Novel Mycoplasma species identified in domestic and wild animals.</title>
        <authorList>
            <person name="Volokhov D.V."/>
            <person name="Furtak V.A."/>
            <person name="Zagorodnyaya T.A."/>
        </authorList>
    </citation>
    <scope>NUCLEOTIDE SEQUENCE [LARGE SCALE GENOMIC DNA]</scope>
    <source>
        <strain evidence="5">92-19</strain>
    </source>
</reference>
<keyword evidence="1" id="KW-1133">Transmembrane helix</keyword>
<dbReference type="PANTHER" id="PTHR40446">
    <property type="entry name" value="N-ACETYLGLUCOSAMINE-1-PHOSPHODIESTER ALPHA-N-ACETYLGLUCOSAMINIDASE"/>
    <property type="match status" value="1"/>
</dbReference>
<keyword evidence="2" id="KW-0732">Signal</keyword>
<keyword evidence="4" id="KW-0326">Glycosidase</keyword>
<feature type="transmembrane region" description="Helical" evidence="1">
    <location>
        <begin position="580"/>
        <end position="605"/>
    </location>
</feature>
<evidence type="ECO:0000313" key="4">
    <source>
        <dbReference type="EMBL" id="MCU0104266.1"/>
    </source>
</evidence>
<dbReference type="GO" id="GO:0016798">
    <property type="term" value="F:hydrolase activity, acting on glycosyl bonds"/>
    <property type="evidence" value="ECO:0007669"/>
    <property type="project" value="UniProtKB-KW"/>
</dbReference>
<sequence length="610" mass="67433">MKKLSVLLLLLFLLPLQLQAAELGYQVDNQTTETVSGVTQTNITATVTNDAGTTSKQNVTILKPDDSLQMTTWSYFNESGKLVNKDVLSLARDFNLKNPDYEVIAGVNGDYFTTGSTISANMIFGSKLIKADNHSKYLSIELNSNGQFVKSQKTISYGNYKLYLYDRVSHALLKVVAIENINDSTIEAGQTGVFYNYDSVTKPSGLHYSYTLNMQSFTNSQSFYYATNPIEKNSVIETSTTKVSVLSKDESVNALLPNSVIKIQKEAGGVGESNTLLGVGSQILDNDTIKPFSEIGDQNEGIREDRHPRTGIGFDSQNRPVLITVDGRQTGFSQGVNLREFAKIMQANGLKNGFNLDGGGSTQAIIKSGEDFKIINSPSEGGPTTYRAVSNAVFFIKPKAKALVQSELTDETLMLTLPSTNYKVLLNGIQQNISQTTVTFELDSKIDNAVSVVDLTTNQVVFNQVIYAFYVKETVYPTITKTEGILKSNTFEIEISFDDPERLIDRMYVIYTEKSTQKIALVQYAGLRKATFDLIEPGTHNFEVHYELKTGEEFSYEFTYEYELPTDPETPLEPETDEPLGTAVILAITLPIGALGVILVAVFLLRKKKI</sequence>
<feature type="signal peptide" evidence="2">
    <location>
        <begin position="1"/>
        <end position="20"/>
    </location>
</feature>
<name>A0ABT2PV03_9MOLU</name>
<accession>A0ABT2PV03</accession>
<dbReference type="EMBL" id="JAOEGN010000002">
    <property type="protein sequence ID" value="MCU0104266.1"/>
    <property type="molecule type" value="Genomic_DNA"/>
</dbReference>
<feature type="chain" id="PRO_5045170514" evidence="2">
    <location>
        <begin position="21"/>
        <end position="610"/>
    </location>
</feature>
<protein>
    <submittedName>
        <fullName evidence="4">Phosphodiester glycosidase family protein</fullName>
    </submittedName>
</protein>
<feature type="domain" description="Phosphodiester glycosidase" evidence="3">
    <location>
        <begin position="231"/>
        <end position="395"/>
    </location>
</feature>
<dbReference type="InterPro" id="IPR018711">
    <property type="entry name" value="NAGPA"/>
</dbReference>
<keyword evidence="1" id="KW-0812">Transmembrane</keyword>
<evidence type="ECO:0000313" key="5">
    <source>
        <dbReference type="Proteomes" id="UP001209076"/>
    </source>
</evidence>
<organism evidence="4 5">
    <name type="scientific">Paracholeplasma vituli</name>
    <dbReference type="NCBI Taxonomy" id="69473"/>
    <lineage>
        <taxon>Bacteria</taxon>
        <taxon>Bacillati</taxon>
        <taxon>Mycoplasmatota</taxon>
        <taxon>Mollicutes</taxon>
        <taxon>Acholeplasmatales</taxon>
        <taxon>Acholeplasmataceae</taxon>
        <taxon>Paracholeplasma</taxon>
    </lineage>
</organism>
<proteinExistence type="predicted"/>
<evidence type="ECO:0000259" key="3">
    <source>
        <dbReference type="Pfam" id="PF09992"/>
    </source>
</evidence>
<keyword evidence="4" id="KW-0378">Hydrolase</keyword>
<evidence type="ECO:0000256" key="1">
    <source>
        <dbReference type="SAM" id="Phobius"/>
    </source>
</evidence>
<dbReference type="Proteomes" id="UP001209076">
    <property type="component" value="Unassembled WGS sequence"/>
</dbReference>
<keyword evidence="5" id="KW-1185">Reference proteome</keyword>
<dbReference type="RefSeq" id="WP_262095489.1">
    <property type="nucleotide sequence ID" value="NZ_JAOEGN010000002.1"/>
</dbReference>
<gene>
    <name evidence="4" type="ORF">N7603_01195</name>
</gene>